<feature type="transmembrane region" description="Helical" evidence="12">
    <location>
        <begin position="6"/>
        <end position="31"/>
    </location>
</feature>
<evidence type="ECO:0000256" key="11">
    <source>
        <dbReference type="SAM" id="MobiDB-lite"/>
    </source>
</evidence>
<keyword evidence="4 12" id="KW-1133">Transmembrane helix</keyword>
<gene>
    <name evidence="14" type="ORF">MGAL_10B034751</name>
</gene>
<protein>
    <submittedName>
        <fullName evidence="14">Adenosine receptor A2a</fullName>
    </submittedName>
</protein>
<keyword evidence="6 12" id="KW-0472">Membrane</keyword>
<comment type="subcellular location">
    <subcellularLocation>
        <location evidence="1">Cell membrane</location>
        <topology evidence="1">Multi-pass membrane protein</topology>
    </subcellularLocation>
</comment>
<evidence type="ECO:0000259" key="13">
    <source>
        <dbReference type="PROSITE" id="PS50262"/>
    </source>
</evidence>
<feature type="transmembrane region" description="Helical" evidence="12">
    <location>
        <begin position="224"/>
        <end position="248"/>
    </location>
</feature>
<evidence type="ECO:0000313" key="15">
    <source>
        <dbReference type="Proteomes" id="UP000596742"/>
    </source>
</evidence>
<evidence type="ECO:0000256" key="5">
    <source>
        <dbReference type="ARBA" id="ARBA00023040"/>
    </source>
</evidence>
<dbReference type="GO" id="GO:0001609">
    <property type="term" value="F:G protein-coupled adenosine receptor activity"/>
    <property type="evidence" value="ECO:0007669"/>
    <property type="project" value="InterPro"/>
</dbReference>
<feature type="region of interest" description="Disordered" evidence="11">
    <location>
        <begin position="325"/>
        <end position="373"/>
    </location>
</feature>
<evidence type="ECO:0000256" key="2">
    <source>
        <dbReference type="ARBA" id="ARBA00022475"/>
    </source>
</evidence>
<dbReference type="Gene3D" id="1.20.1070.10">
    <property type="entry name" value="Rhodopsin 7-helix transmembrane proteins"/>
    <property type="match status" value="1"/>
</dbReference>
<dbReference type="PANTHER" id="PTHR24246:SF27">
    <property type="entry name" value="ADENOSINE RECEPTOR, ISOFORM A"/>
    <property type="match status" value="1"/>
</dbReference>
<proteinExistence type="predicted"/>
<evidence type="ECO:0000256" key="9">
    <source>
        <dbReference type="ARBA" id="ARBA00023180"/>
    </source>
</evidence>
<evidence type="ECO:0000256" key="8">
    <source>
        <dbReference type="ARBA" id="ARBA00023170"/>
    </source>
</evidence>
<dbReference type="SUPFAM" id="SSF81321">
    <property type="entry name" value="Family A G protein-coupled receptor-like"/>
    <property type="match status" value="1"/>
</dbReference>
<sequence>MDTTSQVYISLEVVIGAISVVGNTMVLLAIYKNMKLRTVTNTFIGSLALADLLVGILVSPLAALSYLGLPADYMWCVFTNSVIVVFTQISIFNLCAIAVERFIAIKSPYFYQEHLTIKVAIIISIIAWIAGMIVGFTPMFGWNLGPMADNKCAFLSVIDMNYIVYFNFFGFVLSPLVIMFLIYVYIYYIVRQQLVKIAALEIANQNAQKKQKLKFAKEVKAAKSLAVVIGVFALCWLPIHILNSISLICKGSNCIYPYKLLLAAILLSHINSAVNPFLYAIGNSQFQLAFKRMFCGKGAVSWQHTLTEQEITVMTRNAAMAKAKSTNSGFNSINSGPKTTENDSESSTENNLNTETQNNDNVGNGQTNPVFFV</sequence>
<comment type="caution">
    <text evidence="14">The sequence shown here is derived from an EMBL/GenBank/DDBJ whole genome shotgun (WGS) entry which is preliminary data.</text>
</comment>
<feature type="domain" description="G-protein coupled receptors family 1 profile" evidence="13">
    <location>
        <begin position="22"/>
        <end position="279"/>
    </location>
</feature>
<keyword evidence="15" id="KW-1185">Reference proteome</keyword>
<evidence type="ECO:0000256" key="4">
    <source>
        <dbReference type="ARBA" id="ARBA00022989"/>
    </source>
</evidence>
<dbReference type="SMART" id="SM01381">
    <property type="entry name" value="7TM_GPCR_Srsx"/>
    <property type="match status" value="1"/>
</dbReference>
<evidence type="ECO:0000256" key="10">
    <source>
        <dbReference type="ARBA" id="ARBA00023224"/>
    </source>
</evidence>
<evidence type="ECO:0000256" key="1">
    <source>
        <dbReference type="ARBA" id="ARBA00004651"/>
    </source>
</evidence>
<dbReference type="Pfam" id="PF00001">
    <property type="entry name" value="7tm_1"/>
    <property type="match status" value="1"/>
</dbReference>
<evidence type="ECO:0000256" key="12">
    <source>
        <dbReference type="SAM" id="Phobius"/>
    </source>
</evidence>
<keyword evidence="8 14" id="KW-0675">Receptor</keyword>
<evidence type="ECO:0000256" key="3">
    <source>
        <dbReference type="ARBA" id="ARBA00022692"/>
    </source>
</evidence>
<evidence type="ECO:0000256" key="7">
    <source>
        <dbReference type="ARBA" id="ARBA00023157"/>
    </source>
</evidence>
<dbReference type="Proteomes" id="UP000596742">
    <property type="component" value="Unassembled WGS sequence"/>
</dbReference>
<dbReference type="OrthoDB" id="9445642at2759"/>
<feature type="transmembrane region" description="Helical" evidence="12">
    <location>
        <begin position="43"/>
        <end position="67"/>
    </location>
</feature>
<organism evidence="14 15">
    <name type="scientific">Mytilus galloprovincialis</name>
    <name type="common">Mediterranean mussel</name>
    <dbReference type="NCBI Taxonomy" id="29158"/>
    <lineage>
        <taxon>Eukaryota</taxon>
        <taxon>Metazoa</taxon>
        <taxon>Spiralia</taxon>
        <taxon>Lophotrochozoa</taxon>
        <taxon>Mollusca</taxon>
        <taxon>Bivalvia</taxon>
        <taxon>Autobranchia</taxon>
        <taxon>Pteriomorphia</taxon>
        <taxon>Mytilida</taxon>
        <taxon>Mytiloidea</taxon>
        <taxon>Mytilidae</taxon>
        <taxon>Mytilinae</taxon>
        <taxon>Mytilus</taxon>
    </lineage>
</organism>
<feature type="transmembrane region" description="Helical" evidence="12">
    <location>
        <begin position="260"/>
        <end position="282"/>
    </location>
</feature>
<evidence type="ECO:0000256" key="6">
    <source>
        <dbReference type="ARBA" id="ARBA00023136"/>
    </source>
</evidence>
<keyword evidence="2" id="KW-1003">Cell membrane</keyword>
<dbReference type="InterPro" id="IPR017452">
    <property type="entry name" value="GPCR_Rhodpsn_7TM"/>
</dbReference>
<accession>A0A8B6FP05</accession>
<reference evidence="14" key="1">
    <citation type="submission" date="2018-11" db="EMBL/GenBank/DDBJ databases">
        <authorList>
            <person name="Alioto T."/>
            <person name="Alioto T."/>
        </authorList>
    </citation>
    <scope>NUCLEOTIDE SEQUENCE</scope>
</reference>
<feature type="compositionally biased region" description="Low complexity" evidence="11">
    <location>
        <begin position="345"/>
        <end position="361"/>
    </location>
</feature>
<dbReference type="InterPro" id="IPR001634">
    <property type="entry name" value="Adenosn_rcpt"/>
</dbReference>
<dbReference type="AlphaFoldDB" id="A0A8B6FP05"/>
<feature type="transmembrane region" description="Helical" evidence="12">
    <location>
        <begin position="119"/>
        <end position="142"/>
    </location>
</feature>
<keyword evidence="5" id="KW-0297">G-protein coupled receptor</keyword>
<feature type="compositionally biased region" description="Polar residues" evidence="11">
    <location>
        <begin position="325"/>
        <end position="338"/>
    </location>
</feature>
<dbReference type="PRINTS" id="PR00424">
    <property type="entry name" value="ADENOSINER"/>
</dbReference>
<keyword evidence="7" id="KW-1015">Disulfide bond</keyword>
<feature type="transmembrane region" description="Helical" evidence="12">
    <location>
        <begin position="73"/>
        <end position="99"/>
    </location>
</feature>
<keyword evidence="9" id="KW-0325">Glycoprotein</keyword>
<keyword evidence="10" id="KW-0807">Transducer</keyword>
<dbReference type="PROSITE" id="PS00237">
    <property type="entry name" value="G_PROTEIN_RECEP_F1_1"/>
    <property type="match status" value="1"/>
</dbReference>
<dbReference type="PANTHER" id="PTHR24246">
    <property type="entry name" value="OLFACTORY RECEPTOR AND ADENOSINE RECEPTOR"/>
    <property type="match status" value="1"/>
</dbReference>
<dbReference type="PRINTS" id="PR00237">
    <property type="entry name" value="GPCRRHODOPSN"/>
</dbReference>
<feature type="compositionally biased region" description="Polar residues" evidence="11">
    <location>
        <begin position="362"/>
        <end position="373"/>
    </location>
</feature>
<feature type="transmembrane region" description="Helical" evidence="12">
    <location>
        <begin position="162"/>
        <end position="186"/>
    </location>
</feature>
<dbReference type="GO" id="GO:0005886">
    <property type="term" value="C:plasma membrane"/>
    <property type="evidence" value="ECO:0007669"/>
    <property type="project" value="UniProtKB-SubCell"/>
</dbReference>
<keyword evidence="3 12" id="KW-0812">Transmembrane</keyword>
<name>A0A8B6FP05_MYTGA</name>
<dbReference type="PROSITE" id="PS50262">
    <property type="entry name" value="G_PROTEIN_RECEP_F1_2"/>
    <property type="match status" value="1"/>
</dbReference>
<dbReference type="EMBL" id="UYJE01007249">
    <property type="protein sequence ID" value="VDI52999.1"/>
    <property type="molecule type" value="Genomic_DNA"/>
</dbReference>
<evidence type="ECO:0000313" key="14">
    <source>
        <dbReference type="EMBL" id="VDI52999.1"/>
    </source>
</evidence>
<dbReference type="InterPro" id="IPR000276">
    <property type="entry name" value="GPCR_Rhodpsn"/>
</dbReference>